<organism evidence="3 4">
    <name type="scientific">candidate division WWE3 bacterium</name>
    <dbReference type="NCBI Taxonomy" id="2053526"/>
    <lineage>
        <taxon>Bacteria</taxon>
        <taxon>Katanobacteria</taxon>
    </lineage>
</organism>
<dbReference type="InterPro" id="IPR058441">
    <property type="entry name" value="DUF8128"/>
</dbReference>
<gene>
    <name evidence="3" type="ORF">HS096_04560</name>
</gene>
<evidence type="ECO:0000313" key="4">
    <source>
        <dbReference type="Proteomes" id="UP000710385"/>
    </source>
</evidence>
<dbReference type="Pfam" id="PF26449">
    <property type="entry name" value="DUF8128"/>
    <property type="match status" value="1"/>
</dbReference>
<proteinExistence type="predicted"/>
<keyword evidence="1" id="KW-1133">Transmembrane helix</keyword>
<keyword evidence="1" id="KW-0472">Membrane</keyword>
<dbReference type="EMBL" id="JABTTY010000001">
    <property type="protein sequence ID" value="MBE7525627.1"/>
    <property type="molecule type" value="Genomic_DNA"/>
</dbReference>
<evidence type="ECO:0000313" key="3">
    <source>
        <dbReference type="EMBL" id="MBE7525627.1"/>
    </source>
</evidence>
<comment type="caution">
    <text evidence="3">The sequence shown here is derived from an EMBL/GenBank/DDBJ whole genome shotgun (WGS) entry which is preliminary data.</text>
</comment>
<sequence>MGEDILLSDVRVGGGGFFEWLDPGQWISVLVGLGDNPLQAMWWFIAHGGWVILVLIFLWMLKYSWLNYITSKAAAKKEWVLLAIDVPRASEQTCKAIDNMFAHMAGGHSPPTFLEKWTAGHVQDTITLEIISIEGHLQYLIRTSSKLRDLVEASIYAQYPEAEITMVEDYTRMVPDQYPNDLYDCFGTEMVPVKSDAYPLKTYLDFEDSLSGEFKDPLAVLLEAMSRLGPGEQCWYQIVLTPIDQKAFVAKAQKEIMKLTGQKAPVKKNLVEKALDLPIQAMSTVADVAFGGGDAASGKKVDNPLQSRMWNLTPGERKVVEAIEKKMGHIQYEVKLRFLYIAKHEVFTKSKILQSFVGSMKQYNSNDLLSIKPEGKYIGVSSAIVLFKERRNNDRKGKLVRAYRNRSNWAGASRFHLGTDEIAALWHLPVVMQVKAPQLKKTEAKKAEPPINIPFA</sequence>
<dbReference type="Proteomes" id="UP000710385">
    <property type="component" value="Unassembled WGS sequence"/>
</dbReference>
<dbReference type="AlphaFoldDB" id="A0A928TQX8"/>
<keyword evidence="1" id="KW-0812">Transmembrane</keyword>
<feature type="transmembrane region" description="Helical" evidence="1">
    <location>
        <begin position="40"/>
        <end position="61"/>
    </location>
</feature>
<reference evidence="3" key="1">
    <citation type="submission" date="2020-05" db="EMBL/GenBank/DDBJ databases">
        <title>High-Quality Genomes of Partial-Nitritation/Anammox System by Hierarchical Clustering Based Hybrid Assembly.</title>
        <authorList>
            <person name="Liu L."/>
            <person name="Wang Y."/>
            <person name="Che Y."/>
            <person name="Chen Y."/>
            <person name="Xia Y."/>
            <person name="Luo R."/>
            <person name="Cheng S.H."/>
            <person name="Zheng C."/>
            <person name="Zhang T."/>
        </authorList>
    </citation>
    <scope>NUCLEOTIDE SEQUENCE</scope>
    <source>
        <strain evidence="3">H1_PAT1</strain>
    </source>
</reference>
<evidence type="ECO:0000256" key="1">
    <source>
        <dbReference type="SAM" id="Phobius"/>
    </source>
</evidence>
<accession>A0A928TQX8</accession>
<evidence type="ECO:0000259" key="2">
    <source>
        <dbReference type="Pfam" id="PF26449"/>
    </source>
</evidence>
<protein>
    <recommendedName>
        <fullName evidence="2">DUF8128 domain-containing protein</fullName>
    </recommendedName>
</protein>
<feature type="domain" description="DUF8128" evidence="2">
    <location>
        <begin position="123"/>
        <end position="430"/>
    </location>
</feature>
<name>A0A928TQX8_UNCKA</name>